<dbReference type="PANTHER" id="PTHR46910">
    <property type="entry name" value="TRANSCRIPTION FACTOR PDR1"/>
    <property type="match status" value="1"/>
</dbReference>
<name>A0AA39CIX2_9EURO</name>
<feature type="domain" description="Zn(2)-C6 fungal-type" evidence="7">
    <location>
        <begin position="12"/>
        <end position="39"/>
    </location>
</feature>
<evidence type="ECO:0000256" key="6">
    <source>
        <dbReference type="SAM" id="MobiDB-lite"/>
    </source>
</evidence>
<keyword evidence="9" id="KW-1185">Reference proteome</keyword>
<keyword evidence="5" id="KW-0539">Nucleus</keyword>
<organism evidence="8 9">
    <name type="scientific">Cladophialophora chaetospira</name>
    <dbReference type="NCBI Taxonomy" id="386627"/>
    <lineage>
        <taxon>Eukaryota</taxon>
        <taxon>Fungi</taxon>
        <taxon>Dikarya</taxon>
        <taxon>Ascomycota</taxon>
        <taxon>Pezizomycotina</taxon>
        <taxon>Eurotiomycetes</taxon>
        <taxon>Chaetothyriomycetidae</taxon>
        <taxon>Chaetothyriales</taxon>
        <taxon>Herpotrichiellaceae</taxon>
        <taxon>Cladophialophora</taxon>
    </lineage>
</organism>
<evidence type="ECO:0000259" key="7">
    <source>
        <dbReference type="PROSITE" id="PS50048"/>
    </source>
</evidence>
<dbReference type="GO" id="GO:0000981">
    <property type="term" value="F:DNA-binding transcription factor activity, RNA polymerase II-specific"/>
    <property type="evidence" value="ECO:0007669"/>
    <property type="project" value="InterPro"/>
</dbReference>
<dbReference type="InterPro" id="IPR007219">
    <property type="entry name" value="XnlR_reg_dom"/>
</dbReference>
<evidence type="ECO:0000313" key="8">
    <source>
        <dbReference type="EMBL" id="KAJ9610649.1"/>
    </source>
</evidence>
<sequence length="765" mass="84859">MAVPRAPRGTLACARCRRQKLKCDPSRPCTLCVHAGALCEPQTAAERSHINSKRLAQSRALKSNASQKPQSLESGPMAHASPTPRQDHHVSPLSMTYSSPTDRHQFSAISASSMEFARTVNGDDEINVDVGGDASIPGEMDSDHLESVDIKLVTIPSLSREVIQKALEAYFDRFHWFVMLLHEPFFASKASSILSSTTWKDGELCDLVLVLTVAACGLQCVSNDPAWDGHQVLQSQSVTASAMVQRLLKEVGVHLYEVMMQSELEAYQIIMLLEVHHVYFGSLNFARHMAGVPTRVAHGLGLHRDDVQNKEGATYQVGIRCWNHAVVGELFASMIYGQPSSLDPTFSKFRILSELPGDEVAAPKLTMALPILNNSTRPFTKLTFHVLKFELYAVIQDVLQQFKVLRLQTTISTEELLTIIHAVGSAEARLKHWREHLPPVFDPMHWGAQEPWTALQTDDMHCTPEDRSSRRKLAQQAIILQVLHDSAVILAHRTLLQCRIPVSHNNYSSMQLSHIPDSLRISAEAALRISRKSVSHFKHQLALSFMFMHFFTAGVILCVPPIHLPYSELAAESKSGVLAIISASRAMSSSNSIARHTDRVLTHLYRKTIQREMDGALRNPVQETIPPTPHAQQIRTLSIGHTPRPMNSVLPESTPSMHKLTMPSQTTPLLQDDAVTFANAGTYPPGRATMPPQSHSEQFTSQPAQPTLSYLQFGNMTHNENVAPYLNEHLDEAFGAFEQMYDLNFMGGLAGDMHIFGGENAFPGM</sequence>
<evidence type="ECO:0000256" key="5">
    <source>
        <dbReference type="ARBA" id="ARBA00023242"/>
    </source>
</evidence>
<gene>
    <name evidence="8" type="ORF">H2200_005426</name>
</gene>
<protein>
    <recommendedName>
        <fullName evidence="7">Zn(2)-C6 fungal-type domain-containing protein</fullName>
    </recommendedName>
</protein>
<dbReference type="CDD" id="cd12148">
    <property type="entry name" value="fungal_TF_MHR"/>
    <property type="match status" value="1"/>
</dbReference>
<keyword evidence="3" id="KW-0238">DNA-binding</keyword>
<dbReference type="GO" id="GO:0006351">
    <property type="term" value="P:DNA-templated transcription"/>
    <property type="evidence" value="ECO:0007669"/>
    <property type="project" value="InterPro"/>
</dbReference>
<keyword evidence="4" id="KW-0804">Transcription</keyword>
<feature type="region of interest" description="Disordered" evidence="6">
    <location>
        <begin position="59"/>
        <end position="99"/>
    </location>
</feature>
<dbReference type="SMART" id="SM00066">
    <property type="entry name" value="GAL4"/>
    <property type="match status" value="1"/>
</dbReference>
<dbReference type="CDD" id="cd00067">
    <property type="entry name" value="GAL4"/>
    <property type="match status" value="1"/>
</dbReference>
<dbReference type="InterPro" id="IPR036864">
    <property type="entry name" value="Zn2-C6_fun-type_DNA-bd_sf"/>
</dbReference>
<dbReference type="PANTHER" id="PTHR46910:SF17">
    <property type="entry name" value="SCFA-RELATED"/>
    <property type="match status" value="1"/>
</dbReference>
<dbReference type="InterPro" id="IPR050987">
    <property type="entry name" value="AtrR-like"/>
</dbReference>
<dbReference type="GO" id="GO:0003677">
    <property type="term" value="F:DNA binding"/>
    <property type="evidence" value="ECO:0007669"/>
    <property type="project" value="UniProtKB-KW"/>
</dbReference>
<proteinExistence type="predicted"/>
<dbReference type="Gene3D" id="4.10.240.10">
    <property type="entry name" value="Zn(2)-C6 fungal-type DNA-binding domain"/>
    <property type="match status" value="1"/>
</dbReference>
<dbReference type="InterPro" id="IPR001138">
    <property type="entry name" value="Zn2Cys6_DnaBD"/>
</dbReference>
<comment type="caution">
    <text evidence="8">The sequence shown here is derived from an EMBL/GenBank/DDBJ whole genome shotgun (WGS) entry which is preliminary data.</text>
</comment>
<reference evidence="8" key="1">
    <citation type="submission" date="2022-10" db="EMBL/GenBank/DDBJ databases">
        <title>Culturing micro-colonial fungi from biological soil crusts in the Mojave desert and describing Neophaeococcomyces mojavensis, and introducing the new genera and species Taxawa tesnikishii.</title>
        <authorList>
            <person name="Kurbessoian T."/>
            <person name="Stajich J.E."/>
        </authorList>
    </citation>
    <scope>NUCLEOTIDE SEQUENCE</scope>
    <source>
        <strain evidence="8">TK_41</strain>
    </source>
</reference>
<accession>A0AA39CIX2</accession>
<evidence type="ECO:0000256" key="4">
    <source>
        <dbReference type="ARBA" id="ARBA00023163"/>
    </source>
</evidence>
<dbReference type="Proteomes" id="UP001172673">
    <property type="component" value="Unassembled WGS sequence"/>
</dbReference>
<keyword evidence="1" id="KW-0479">Metal-binding</keyword>
<keyword evidence="2" id="KW-0805">Transcription regulation</keyword>
<dbReference type="PROSITE" id="PS00463">
    <property type="entry name" value="ZN2_CY6_FUNGAL_1"/>
    <property type="match status" value="1"/>
</dbReference>
<evidence type="ECO:0000256" key="3">
    <source>
        <dbReference type="ARBA" id="ARBA00023125"/>
    </source>
</evidence>
<dbReference type="EMBL" id="JAPDRK010000007">
    <property type="protein sequence ID" value="KAJ9610649.1"/>
    <property type="molecule type" value="Genomic_DNA"/>
</dbReference>
<dbReference type="PROSITE" id="PS50048">
    <property type="entry name" value="ZN2_CY6_FUNGAL_2"/>
    <property type="match status" value="1"/>
</dbReference>
<evidence type="ECO:0000256" key="1">
    <source>
        <dbReference type="ARBA" id="ARBA00022723"/>
    </source>
</evidence>
<feature type="compositionally biased region" description="Polar residues" evidence="6">
    <location>
        <begin position="60"/>
        <end position="73"/>
    </location>
</feature>
<evidence type="ECO:0000256" key="2">
    <source>
        <dbReference type="ARBA" id="ARBA00023015"/>
    </source>
</evidence>
<dbReference type="AlphaFoldDB" id="A0AA39CIX2"/>
<dbReference type="Pfam" id="PF04082">
    <property type="entry name" value="Fungal_trans"/>
    <property type="match status" value="1"/>
</dbReference>
<evidence type="ECO:0000313" key="9">
    <source>
        <dbReference type="Proteomes" id="UP001172673"/>
    </source>
</evidence>
<dbReference type="SUPFAM" id="SSF57701">
    <property type="entry name" value="Zn2/Cys6 DNA-binding domain"/>
    <property type="match status" value="1"/>
</dbReference>
<dbReference type="GO" id="GO:0008270">
    <property type="term" value="F:zinc ion binding"/>
    <property type="evidence" value="ECO:0007669"/>
    <property type="project" value="InterPro"/>
</dbReference>
<dbReference type="Pfam" id="PF00172">
    <property type="entry name" value="Zn_clus"/>
    <property type="match status" value="1"/>
</dbReference>